<protein>
    <submittedName>
        <fullName evidence="19">Deleted in malignant brain tumors 1 protein-like isoform X1</fullName>
    </submittedName>
</protein>
<dbReference type="InterPro" id="IPR001190">
    <property type="entry name" value="SRCR"/>
</dbReference>
<dbReference type="FunFam" id="3.10.250.10:FF:000016">
    <property type="entry name" value="Scavenger receptor cysteine-rich protein type 12"/>
    <property type="match status" value="1"/>
</dbReference>
<gene>
    <name evidence="19" type="primary">LOC110985508</name>
</gene>
<dbReference type="InterPro" id="IPR035914">
    <property type="entry name" value="Sperma_CUB_dom_sf"/>
</dbReference>
<evidence type="ECO:0000259" key="17">
    <source>
        <dbReference type="PROSITE" id="PS51212"/>
    </source>
</evidence>
<dbReference type="SMART" id="SM00202">
    <property type="entry name" value="SR"/>
    <property type="match status" value="1"/>
</dbReference>
<organism evidence="18 19">
    <name type="scientific">Acanthaster planci</name>
    <name type="common">Crown-of-thorns starfish</name>
    <dbReference type="NCBI Taxonomy" id="133434"/>
    <lineage>
        <taxon>Eukaryota</taxon>
        <taxon>Metazoa</taxon>
        <taxon>Echinodermata</taxon>
        <taxon>Eleutherozoa</taxon>
        <taxon>Asterozoa</taxon>
        <taxon>Asteroidea</taxon>
        <taxon>Valvatacea</taxon>
        <taxon>Valvatida</taxon>
        <taxon>Acanthasteridae</taxon>
        <taxon>Acanthaster</taxon>
    </lineage>
</organism>
<keyword evidence="3 13" id="KW-0732">Signal</keyword>
<feature type="transmembrane region" description="Helical" evidence="12">
    <location>
        <begin position="422"/>
        <end position="447"/>
    </location>
</feature>
<dbReference type="SUPFAM" id="SSF49854">
    <property type="entry name" value="Spermadhesin, CUB domain"/>
    <property type="match status" value="1"/>
</dbReference>
<dbReference type="SUPFAM" id="SSF56487">
    <property type="entry name" value="SRCR-like"/>
    <property type="match status" value="1"/>
</dbReference>
<feature type="disulfide bond" evidence="9">
    <location>
        <begin position="237"/>
        <end position="264"/>
    </location>
</feature>
<dbReference type="Pfam" id="PF00530">
    <property type="entry name" value="SRCR"/>
    <property type="match status" value="1"/>
</dbReference>
<evidence type="ECO:0000256" key="4">
    <source>
        <dbReference type="ARBA" id="ARBA00022737"/>
    </source>
</evidence>
<feature type="domain" description="WSC" evidence="17">
    <location>
        <begin position="140"/>
        <end position="233"/>
    </location>
</feature>
<feature type="domain" description="CUB" evidence="14">
    <location>
        <begin position="237"/>
        <end position="350"/>
    </location>
</feature>
<dbReference type="GO" id="GO:0016020">
    <property type="term" value="C:membrane"/>
    <property type="evidence" value="ECO:0007669"/>
    <property type="project" value="UniProtKB-SubCell"/>
</dbReference>
<evidence type="ECO:0000313" key="19">
    <source>
        <dbReference type="RefSeq" id="XP_022102267.1"/>
    </source>
</evidence>
<evidence type="ECO:0000256" key="7">
    <source>
        <dbReference type="ARBA" id="ARBA00023157"/>
    </source>
</evidence>
<dbReference type="Gene3D" id="2.60.120.290">
    <property type="entry name" value="Spermadhesin, CUB domain"/>
    <property type="match status" value="1"/>
</dbReference>
<dbReference type="PANTHER" id="PTHR48071">
    <property type="entry name" value="SRCR DOMAIN-CONTAINING PROTEIN"/>
    <property type="match status" value="1"/>
</dbReference>
<keyword evidence="7 10" id="KW-1015">Disulfide bond</keyword>
<comment type="subcellular location">
    <subcellularLocation>
        <location evidence="1">Membrane</location>
        <topology evidence="1">Single-pass membrane protein</topology>
    </subcellularLocation>
</comment>
<dbReference type="Proteomes" id="UP000694845">
    <property type="component" value="Unplaced"/>
</dbReference>
<keyword evidence="18" id="KW-1185">Reference proteome</keyword>
<evidence type="ECO:0000256" key="2">
    <source>
        <dbReference type="ARBA" id="ARBA00022692"/>
    </source>
</evidence>
<feature type="chain" id="PRO_5034154153" evidence="13">
    <location>
        <begin position="31"/>
        <end position="520"/>
    </location>
</feature>
<evidence type="ECO:0000259" key="16">
    <source>
        <dbReference type="PROSITE" id="PS50923"/>
    </source>
</evidence>
<proteinExistence type="predicted"/>
<feature type="domain" description="SRCR" evidence="15">
    <location>
        <begin position="36"/>
        <end position="139"/>
    </location>
</feature>
<dbReference type="GeneID" id="110985508"/>
<reference evidence="19" key="1">
    <citation type="submission" date="2025-08" db="UniProtKB">
        <authorList>
            <consortium name="RefSeq"/>
        </authorList>
    </citation>
    <scope>IDENTIFICATION</scope>
</reference>
<name>A0A8B7ZBA3_ACAPL</name>
<evidence type="ECO:0000256" key="13">
    <source>
        <dbReference type="SAM" id="SignalP"/>
    </source>
</evidence>
<keyword evidence="8" id="KW-0325">Glycoprotein</keyword>
<evidence type="ECO:0000256" key="1">
    <source>
        <dbReference type="ARBA" id="ARBA00004167"/>
    </source>
</evidence>
<dbReference type="PROSITE" id="PS51212">
    <property type="entry name" value="WSC"/>
    <property type="match status" value="1"/>
</dbReference>
<evidence type="ECO:0000256" key="8">
    <source>
        <dbReference type="ARBA" id="ARBA00023180"/>
    </source>
</evidence>
<evidence type="ECO:0000256" key="12">
    <source>
        <dbReference type="SAM" id="Phobius"/>
    </source>
</evidence>
<evidence type="ECO:0000256" key="6">
    <source>
        <dbReference type="ARBA" id="ARBA00023136"/>
    </source>
</evidence>
<evidence type="ECO:0000256" key="10">
    <source>
        <dbReference type="PROSITE-ProRule" id="PRU00196"/>
    </source>
</evidence>
<evidence type="ECO:0000256" key="9">
    <source>
        <dbReference type="PROSITE-ProRule" id="PRU00059"/>
    </source>
</evidence>
<keyword evidence="5 12" id="KW-1133">Transmembrane helix</keyword>
<dbReference type="KEGG" id="aplc:110985508"/>
<feature type="domain" description="Sushi" evidence="16">
    <location>
        <begin position="351"/>
        <end position="408"/>
    </location>
</feature>
<keyword evidence="11" id="KW-0768">Sushi</keyword>
<dbReference type="PROSITE" id="PS50923">
    <property type="entry name" value="SUSHI"/>
    <property type="match status" value="1"/>
</dbReference>
<evidence type="ECO:0000256" key="3">
    <source>
        <dbReference type="ARBA" id="ARBA00022729"/>
    </source>
</evidence>
<comment type="caution">
    <text evidence="10">Lacks conserved residue(s) required for the propagation of feature annotation.</text>
</comment>
<dbReference type="OrthoDB" id="6138650at2759"/>
<dbReference type="SUPFAM" id="SSF57535">
    <property type="entry name" value="Complement control module/SCR domain"/>
    <property type="match status" value="1"/>
</dbReference>
<evidence type="ECO:0000259" key="14">
    <source>
        <dbReference type="PROSITE" id="PS01180"/>
    </source>
</evidence>
<evidence type="ECO:0000256" key="5">
    <source>
        <dbReference type="ARBA" id="ARBA00022989"/>
    </source>
</evidence>
<dbReference type="PROSITE" id="PS50287">
    <property type="entry name" value="SRCR_2"/>
    <property type="match status" value="1"/>
</dbReference>
<dbReference type="Pfam" id="PF00084">
    <property type="entry name" value="Sushi"/>
    <property type="match status" value="1"/>
</dbReference>
<dbReference type="InterPro" id="IPR002889">
    <property type="entry name" value="WSC_carb-bd"/>
</dbReference>
<accession>A0A8B7ZBA3</accession>
<dbReference type="PROSITE" id="PS01180">
    <property type="entry name" value="CUB"/>
    <property type="match status" value="1"/>
</dbReference>
<dbReference type="Gene3D" id="3.10.250.10">
    <property type="entry name" value="SRCR-like domain"/>
    <property type="match status" value="1"/>
</dbReference>
<dbReference type="InterPro" id="IPR000859">
    <property type="entry name" value="CUB_dom"/>
</dbReference>
<dbReference type="AlphaFoldDB" id="A0A8B7ZBA3"/>
<evidence type="ECO:0000256" key="11">
    <source>
        <dbReference type="PROSITE-ProRule" id="PRU00302"/>
    </source>
</evidence>
<feature type="signal peptide" evidence="13">
    <location>
        <begin position="1"/>
        <end position="30"/>
    </location>
</feature>
<dbReference type="InterPro" id="IPR036772">
    <property type="entry name" value="SRCR-like_dom_sf"/>
</dbReference>
<keyword evidence="6 12" id="KW-0472">Membrane</keyword>
<evidence type="ECO:0000313" key="18">
    <source>
        <dbReference type="Proteomes" id="UP000694845"/>
    </source>
</evidence>
<dbReference type="Pfam" id="PF01822">
    <property type="entry name" value="WSC"/>
    <property type="match status" value="1"/>
</dbReference>
<dbReference type="PRINTS" id="PR00258">
    <property type="entry name" value="SPERACTRCPTR"/>
</dbReference>
<dbReference type="InterPro" id="IPR000436">
    <property type="entry name" value="Sushi_SCR_CCP_dom"/>
</dbReference>
<evidence type="ECO:0000259" key="15">
    <source>
        <dbReference type="PROSITE" id="PS50287"/>
    </source>
</evidence>
<keyword evidence="2 12" id="KW-0812">Transmembrane</keyword>
<dbReference type="Gene3D" id="2.10.70.10">
    <property type="entry name" value="Complement Module, domain 1"/>
    <property type="match status" value="1"/>
</dbReference>
<sequence length="520" mass="56084">MAGEYCCYRLVDVALVSLLFFSCTFTQGTAQGEGAVRLFGGNHAFQGYLQLYSGDSWGTVCSDDEWDETDAIVVCRQIGAIGGVMSPKSGHTFTKVDGSIPIYMAKVGCDGTEERLGSCSSSNDTSSCTHASDVKMDCVIPGFKACVVNNGDLPLTGRIHNQTGMSVSKCAELCRKDGYHYAGVDPLSCYCGSAGDDFRKYGVAPNTECMSLCGGGALQACGAERRIAVHEVVVGSCSGSLKAGAGAIASPEFPGAYPLDGRTCQWVVDVSENGDTAVRFPVFNLAGGDEIHISIDGGKNWTVFNGTYYSQENPPFVATFDENELRVKFVIAGSSQRDEHVSFVLTFQENTSCDVVEFPNGYLDVVDGAAYRPGDKVEVLCEKQYMTEWKYSICREDGLWHRAPECIKAPPVGPSLVFTQTYLFMMLAVMGALGLIFFMVICGVICVGRKKKKEGGHVVAGTCQREHIQYTGISRQESAEPTKAENEYHIDMHEGSDMDMQHVGGQEEQAIPLASGAMDD</sequence>
<dbReference type="SMART" id="SM00032">
    <property type="entry name" value="CCP"/>
    <property type="match status" value="1"/>
</dbReference>
<keyword evidence="4" id="KW-0677">Repeat</keyword>
<dbReference type="PANTHER" id="PTHR48071:SF28">
    <property type="entry name" value="SRCR DOMAIN-CONTAINING PROTEIN"/>
    <property type="match status" value="1"/>
</dbReference>
<dbReference type="InterPro" id="IPR035976">
    <property type="entry name" value="Sushi/SCR/CCP_sf"/>
</dbReference>
<dbReference type="RefSeq" id="XP_022102267.1">
    <property type="nucleotide sequence ID" value="XM_022246575.1"/>
</dbReference>
<feature type="disulfide bond" evidence="10">
    <location>
        <begin position="109"/>
        <end position="119"/>
    </location>
</feature>
<dbReference type="Pfam" id="PF00431">
    <property type="entry name" value="CUB"/>
    <property type="match status" value="1"/>
</dbReference>